<keyword evidence="2" id="KW-0812">Transmembrane</keyword>
<evidence type="ECO:0000313" key="3">
    <source>
        <dbReference type="EMBL" id="KAK7427260.1"/>
    </source>
</evidence>
<feature type="transmembrane region" description="Helical" evidence="2">
    <location>
        <begin position="730"/>
        <end position="751"/>
    </location>
</feature>
<evidence type="ECO:0000313" key="4">
    <source>
        <dbReference type="Proteomes" id="UP001498421"/>
    </source>
</evidence>
<protein>
    <recommendedName>
        <fullName evidence="5">Formylmethionine deformylase-like protein</fullName>
    </recommendedName>
</protein>
<keyword evidence="2" id="KW-1133">Transmembrane helix</keyword>
<organism evidence="3 4">
    <name type="scientific">Neonectria magnoliae</name>
    <dbReference type="NCBI Taxonomy" id="2732573"/>
    <lineage>
        <taxon>Eukaryota</taxon>
        <taxon>Fungi</taxon>
        <taxon>Dikarya</taxon>
        <taxon>Ascomycota</taxon>
        <taxon>Pezizomycotina</taxon>
        <taxon>Sordariomycetes</taxon>
        <taxon>Hypocreomycetidae</taxon>
        <taxon>Hypocreales</taxon>
        <taxon>Nectriaceae</taxon>
        <taxon>Neonectria</taxon>
    </lineage>
</organism>
<dbReference type="EMBL" id="JAZAVK010000055">
    <property type="protein sequence ID" value="KAK7427260.1"/>
    <property type="molecule type" value="Genomic_DNA"/>
</dbReference>
<feature type="transmembrane region" description="Helical" evidence="2">
    <location>
        <begin position="238"/>
        <end position="261"/>
    </location>
</feature>
<dbReference type="PANTHER" id="PTHR35041">
    <property type="entry name" value="MEDIATOR OF RNA POLYMERASE II TRANSCRIPTION SUBUNIT 1"/>
    <property type="match status" value="1"/>
</dbReference>
<feature type="transmembrane region" description="Helical" evidence="2">
    <location>
        <begin position="303"/>
        <end position="322"/>
    </location>
</feature>
<evidence type="ECO:0008006" key="5">
    <source>
        <dbReference type="Google" id="ProtNLM"/>
    </source>
</evidence>
<feature type="compositionally biased region" description="Low complexity" evidence="1">
    <location>
        <begin position="38"/>
        <end position="47"/>
    </location>
</feature>
<evidence type="ECO:0000256" key="2">
    <source>
        <dbReference type="SAM" id="Phobius"/>
    </source>
</evidence>
<name>A0ABR1I129_9HYPO</name>
<evidence type="ECO:0000256" key="1">
    <source>
        <dbReference type="SAM" id="MobiDB-lite"/>
    </source>
</evidence>
<sequence length="844" mass="94934">MEQQHQHQQLPRHPATSADWRPTRDSSQPRNPSPPVSPETEYTTHPTEPQPQPQFAFTEQSPQPPQPGFFASHSPQPPQPGLFAGYSNPASQHEYSALPPETQYNYDAHPPGPSSPGYFACPPADQNYGSSPAPWETPSQPTPSPGFLGSHHRQDSAADLLNPPREDAVRPQEYSQTKLWQQQQQQNAFFRFVEWWLSFWSQAWSMCCFLVAGILFAAGHHVFYEGLNGKEAENQPRMLRYGTALAFLAKANLVTAVILAFRQRAWMMVRRKILSLAAVDSLFAAAEDLPALFNWEAIKSAKLAMCLAVYIWATPLIVILTSETLSVTPQTKREHTHCPSVRTLNFTHEELNDWRKPISIENLYGLSLSLWNTTAEGEPDPGNPNSFDYWTASSQQSRQVALRTAYLQQAIMRKDAPEQICSVGWNCSFTIQFTGPGYKCDEVASGVRSEVKQLGNSMAPFSTSDLLPFGNYSYLAVTDLGEYAAQQIDSGHGGRPKQEPPYPKNLGAFRTEPIIWIGYADVDDRSKRQPQNRSVKGWYDAYTPTIFGCEHYETKYSVEFNYTGGIQEHKVKKREFLNKVVDTRYMPGQLDMDDGTWDNTTALPESNFVYPQDVANYRRIGAYHSLGKLMRNILNGTIAMPYSISETMVTETRLIERVNYLPVKNFRKEIEEFYEEILLSLLSNPQFLAVSWASDPSKPSGVAVGGSETKYPCTRERTTNTFVYHRLELWSVYTIAILMATAGVVSGLFAVREEGVFRDNRFSSIVAATRGQSLNKVQWGAARDTRNLRVGFGMVSGYSGEKTPGFGLEGDVSQDRMVRSPAIQMMEWGEKATKRVKTATMRAQ</sequence>
<feature type="transmembrane region" description="Helical" evidence="2">
    <location>
        <begin position="195"/>
        <end position="218"/>
    </location>
</feature>
<reference evidence="3 4" key="1">
    <citation type="journal article" date="2025" name="Microbiol. Resour. Announc.">
        <title>Draft genome sequences for Neonectria magnoliae and Neonectria punicea, canker pathogens of Liriodendron tulipifera and Acer saccharum in West Virginia.</title>
        <authorList>
            <person name="Petronek H.M."/>
            <person name="Kasson M.T."/>
            <person name="Metheny A.M."/>
            <person name="Stauder C.M."/>
            <person name="Lovett B."/>
            <person name="Lynch S.C."/>
            <person name="Garnas J.R."/>
            <person name="Kasson L.R."/>
            <person name="Stajich J.E."/>
        </authorList>
    </citation>
    <scope>NUCLEOTIDE SEQUENCE [LARGE SCALE GENOMIC DNA]</scope>
    <source>
        <strain evidence="3 4">NRRL 64651</strain>
    </source>
</reference>
<proteinExistence type="predicted"/>
<keyword evidence="2" id="KW-0472">Membrane</keyword>
<gene>
    <name evidence="3" type="ORF">QQZ08_006196</name>
</gene>
<accession>A0ABR1I129</accession>
<comment type="caution">
    <text evidence="3">The sequence shown here is derived from an EMBL/GenBank/DDBJ whole genome shotgun (WGS) entry which is preliminary data.</text>
</comment>
<feature type="region of interest" description="Disordered" evidence="1">
    <location>
        <begin position="1"/>
        <end position="159"/>
    </location>
</feature>
<dbReference type="PANTHER" id="PTHR35041:SF3">
    <property type="entry name" value="FORMYLMETHIONINE DEFORMYLASE-LIKE PROTEIN"/>
    <property type="match status" value="1"/>
</dbReference>
<keyword evidence="4" id="KW-1185">Reference proteome</keyword>
<dbReference type="Proteomes" id="UP001498421">
    <property type="component" value="Unassembled WGS sequence"/>
</dbReference>